<dbReference type="RefSeq" id="WP_237876229.1">
    <property type="nucleotide sequence ID" value="NZ_JAKLTR010000021.1"/>
</dbReference>
<proteinExistence type="predicted"/>
<dbReference type="EMBL" id="JAKLTR010000021">
    <property type="protein sequence ID" value="MCG2617468.1"/>
    <property type="molecule type" value="Genomic_DNA"/>
</dbReference>
<evidence type="ECO:0000313" key="2">
    <source>
        <dbReference type="EMBL" id="MCG2617468.1"/>
    </source>
</evidence>
<gene>
    <name evidence="2" type="ORF">LZZ85_24430</name>
</gene>
<comment type="caution">
    <text evidence="2">The sequence shown here is derived from an EMBL/GenBank/DDBJ whole genome shotgun (WGS) entry which is preliminary data.</text>
</comment>
<name>A0ABS9KYS4_9BACT</name>
<keyword evidence="1" id="KW-0732">Signal</keyword>
<feature type="chain" id="PRO_5047174517" evidence="1">
    <location>
        <begin position="24"/>
        <end position="145"/>
    </location>
</feature>
<feature type="signal peptide" evidence="1">
    <location>
        <begin position="1"/>
        <end position="23"/>
    </location>
</feature>
<sequence>MKKALHRSLFVLALLFTAGIVMAQTALAPDQNPDYAVSRAKYMKVADSLNTYQGTTAQETYKAIDYLADKAEARAERRQFRQQLRMERARNGNYGYYNNDWYYPSMNFNYNNRWGRYNNFNNFYSPYRFNRRSNFNWGLNFGWGW</sequence>
<accession>A0ABS9KYS4</accession>
<keyword evidence="3" id="KW-1185">Reference proteome</keyword>
<protein>
    <submittedName>
        <fullName evidence="2">Uncharacterized protein</fullName>
    </submittedName>
</protein>
<dbReference type="Proteomes" id="UP001165367">
    <property type="component" value="Unassembled WGS sequence"/>
</dbReference>
<evidence type="ECO:0000313" key="3">
    <source>
        <dbReference type="Proteomes" id="UP001165367"/>
    </source>
</evidence>
<reference evidence="2" key="1">
    <citation type="submission" date="2022-01" db="EMBL/GenBank/DDBJ databases">
        <authorList>
            <person name="Jo J.-H."/>
            <person name="Im W.-T."/>
        </authorList>
    </citation>
    <scope>NUCLEOTIDE SEQUENCE</scope>
    <source>
        <strain evidence="2">NA20</strain>
    </source>
</reference>
<evidence type="ECO:0000256" key="1">
    <source>
        <dbReference type="SAM" id="SignalP"/>
    </source>
</evidence>
<organism evidence="2 3">
    <name type="scientific">Terrimonas ginsenosidimutans</name>
    <dbReference type="NCBI Taxonomy" id="2908004"/>
    <lineage>
        <taxon>Bacteria</taxon>
        <taxon>Pseudomonadati</taxon>
        <taxon>Bacteroidota</taxon>
        <taxon>Chitinophagia</taxon>
        <taxon>Chitinophagales</taxon>
        <taxon>Chitinophagaceae</taxon>
        <taxon>Terrimonas</taxon>
    </lineage>
</organism>
<dbReference type="SUPFAM" id="SSF56954">
    <property type="entry name" value="Outer membrane efflux proteins (OEP)"/>
    <property type="match status" value="1"/>
</dbReference>